<sequence length="393" mass="45552">MASSSYNNFDDTIDETLNQVCDQISNQVWQSLLTPPVQHQQPPKPKKRRTYIERNREVGHAHLWNDYFSEDATYLPKMFRSRFRMNKPLFMRIVELLGSEIPFFQQRRDATGRLGLSALQKCTTTIRMMAYGLAADAVDEYLRLSETTVFSCLDHFVDAIINCFGDEYLRRPTPEDLQRLLDIGEFRRFSGMIGSINCMHWEWKNCLTTWKGQYTCGSGKPTIVLEAVASQDLWIWHAFFGPPDGIYPKWSTFIQSIPLPQTPKYSFFATHQEAACKDVERAFGVLHARFAIVKNPALLWDKNKIGNIMIVCIILHNMIVEDERDGYTLFDPSEFTHMESNRTSEVDFTVPTTRPSCVSTMMNIRLSVRDRNKHKQLQDDLVDNICAKFGEYH</sequence>
<reference evidence="1" key="1">
    <citation type="journal article" date="2014" name="Nat. Commun.">
        <title>The emerging biofuel crop Camelina sativa retains a highly undifferentiated hexaploid genome structure.</title>
        <authorList>
            <person name="Kagale S."/>
            <person name="Koh C."/>
            <person name="Nixon J."/>
            <person name="Bollina V."/>
            <person name="Clarke W.E."/>
            <person name="Tuteja R."/>
            <person name="Spillane C."/>
            <person name="Robinson S.J."/>
            <person name="Links M.G."/>
            <person name="Clarke C."/>
            <person name="Higgins E.E."/>
            <person name="Huebert T."/>
            <person name="Sharpe A.G."/>
            <person name="Parkin I.A."/>
        </authorList>
    </citation>
    <scope>NUCLEOTIDE SEQUENCE [LARGE SCALE GENOMIC DNA]</scope>
    <source>
        <strain evidence="1">cv. DH55</strain>
    </source>
</reference>
<dbReference type="GeneID" id="104728039"/>
<dbReference type="Proteomes" id="UP000694864">
    <property type="component" value="Chromosome 11"/>
</dbReference>
<keyword evidence="1" id="KW-1185">Reference proteome</keyword>
<gene>
    <name evidence="2" type="primary">LOC104728039</name>
</gene>
<dbReference type="PANTHER" id="PTHR47150">
    <property type="entry name" value="OS12G0169200 PROTEIN"/>
    <property type="match status" value="1"/>
</dbReference>
<reference evidence="2" key="2">
    <citation type="submission" date="2025-08" db="UniProtKB">
        <authorList>
            <consortium name="RefSeq"/>
        </authorList>
    </citation>
    <scope>IDENTIFICATION</scope>
    <source>
        <tissue evidence="2">Leaf</tissue>
    </source>
</reference>
<accession>A0ABM1QKY5</accession>
<protein>
    <submittedName>
        <fullName evidence="2">Uncharacterized protein LOC104728039</fullName>
    </submittedName>
</protein>
<organism evidence="1 2">
    <name type="scientific">Camelina sativa</name>
    <name type="common">False flax</name>
    <name type="synonym">Myagrum sativum</name>
    <dbReference type="NCBI Taxonomy" id="90675"/>
    <lineage>
        <taxon>Eukaryota</taxon>
        <taxon>Viridiplantae</taxon>
        <taxon>Streptophyta</taxon>
        <taxon>Embryophyta</taxon>
        <taxon>Tracheophyta</taxon>
        <taxon>Spermatophyta</taxon>
        <taxon>Magnoliopsida</taxon>
        <taxon>eudicotyledons</taxon>
        <taxon>Gunneridae</taxon>
        <taxon>Pentapetalae</taxon>
        <taxon>rosids</taxon>
        <taxon>malvids</taxon>
        <taxon>Brassicales</taxon>
        <taxon>Brassicaceae</taxon>
        <taxon>Camelineae</taxon>
        <taxon>Camelina</taxon>
    </lineage>
</organism>
<evidence type="ECO:0000313" key="1">
    <source>
        <dbReference type="Proteomes" id="UP000694864"/>
    </source>
</evidence>
<evidence type="ECO:0000313" key="2">
    <source>
        <dbReference type="RefSeq" id="XP_019087423.1"/>
    </source>
</evidence>
<dbReference type="PANTHER" id="PTHR47150:SF5">
    <property type="entry name" value="OS07G0546750 PROTEIN"/>
    <property type="match status" value="1"/>
</dbReference>
<dbReference type="Pfam" id="PF04827">
    <property type="entry name" value="Plant_tran"/>
    <property type="match status" value="2"/>
</dbReference>
<dbReference type="RefSeq" id="XP_019087423.1">
    <property type="nucleotide sequence ID" value="XM_019231878.1"/>
</dbReference>
<dbReference type="InterPro" id="IPR006912">
    <property type="entry name" value="Harbinger_derived_prot"/>
</dbReference>
<name>A0ABM1QKY5_CAMSA</name>
<proteinExistence type="predicted"/>